<evidence type="ECO:0000313" key="3">
    <source>
        <dbReference type="Proteomes" id="UP000831113"/>
    </source>
</evidence>
<accession>A0ABY4D4H9</accession>
<proteinExistence type="predicted"/>
<dbReference type="EMBL" id="CP094669">
    <property type="protein sequence ID" value="UOG76079.1"/>
    <property type="molecule type" value="Genomic_DNA"/>
</dbReference>
<gene>
    <name evidence="2" type="ORF">MTX78_05620</name>
</gene>
<keyword evidence="3" id="KW-1185">Reference proteome</keyword>
<protein>
    <submittedName>
        <fullName evidence="2">Uncharacterized protein</fullName>
    </submittedName>
</protein>
<dbReference type="RefSeq" id="WP_243800683.1">
    <property type="nucleotide sequence ID" value="NZ_CP094669.1"/>
</dbReference>
<feature type="signal peptide" evidence="1">
    <location>
        <begin position="1"/>
        <end position="23"/>
    </location>
</feature>
<evidence type="ECO:0000256" key="1">
    <source>
        <dbReference type="SAM" id="SignalP"/>
    </source>
</evidence>
<organism evidence="2 3">
    <name type="scientific">Hymenobacter tibetensis</name>
    <dbReference type="NCBI Taxonomy" id="497967"/>
    <lineage>
        <taxon>Bacteria</taxon>
        <taxon>Pseudomonadati</taxon>
        <taxon>Bacteroidota</taxon>
        <taxon>Cytophagia</taxon>
        <taxon>Cytophagales</taxon>
        <taxon>Hymenobacteraceae</taxon>
        <taxon>Hymenobacter</taxon>
    </lineage>
</organism>
<evidence type="ECO:0000313" key="2">
    <source>
        <dbReference type="EMBL" id="UOG76079.1"/>
    </source>
</evidence>
<reference evidence="2 3" key="1">
    <citation type="submission" date="2022-03" db="EMBL/GenBank/DDBJ databases">
        <title>Hymenobactersp. isolated from the air.</title>
        <authorList>
            <person name="Won M."/>
            <person name="Kwon S.-W."/>
        </authorList>
    </citation>
    <scope>NUCLEOTIDE SEQUENCE [LARGE SCALE GENOMIC DNA]</scope>
    <source>
        <strain evidence="2 3">KACC 21982</strain>
    </source>
</reference>
<feature type="chain" id="PRO_5046249950" evidence="1">
    <location>
        <begin position="24"/>
        <end position="106"/>
    </location>
</feature>
<keyword evidence="1" id="KW-0732">Signal</keyword>
<sequence length="106" mass="11903">MSIRKLLTLLLALLLFTAVSGQAQSRRAADPPLPETEYKEVTVSVTLPKAVNVVRDYGKILLSRNSEEGKLTRLSKRLKDKTDKPVVEMTVEVPKNWLTRKLGLTE</sequence>
<dbReference type="Proteomes" id="UP000831113">
    <property type="component" value="Chromosome"/>
</dbReference>
<name>A0ABY4D4H9_9BACT</name>